<keyword evidence="5 8" id="KW-0518">Myosin</keyword>
<keyword evidence="4" id="KW-0175">Coiled coil</keyword>
<dbReference type="SMART" id="SM00242">
    <property type="entry name" value="MYSc"/>
    <property type="match status" value="1"/>
</dbReference>
<evidence type="ECO:0000256" key="1">
    <source>
        <dbReference type="ARBA" id="ARBA00008314"/>
    </source>
</evidence>
<dbReference type="EMBL" id="JAIWYP010000002">
    <property type="protein sequence ID" value="KAH3872936.1"/>
    <property type="molecule type" value="Genomic_DNA"/>
</dbReference>
<dbReference type="FunFam" id="1.10.10.820:FF:000001">
    <property type="entry name" value="Myosin heavy chain"/>
    <property type="match status" value="1"/>
</dbReference>
<dbReference type="Gene3D" id="1.20.120.720">
    <property type="entry name" value="Myosin VI head, motor domain, U50 subdomain"/>
    <property type="match status" value="1"/>
</dbReference>
<dbReference type="PROSITE" id="PS51844">
    <property type="entry name" value="SH3_LIKE"/>
    <property type="match status" value="1"/>
</dbReference>
<keyword evidence="3 8" id="KW-0067">ATP-binding</keyword>
<comment type="caution">
    <text evidence="11">The sequence shown here is derived from an EMBL/GenBank/DDBJ whole genome shotgun (WGS) entry which is preliminary data.</text>
</comment>
<name>A0A9D4MD52_DREPO</name>
<reference evidence="11" key="2">
    <citation type="submission" date="2020-11" db="EMBL/GenBank/DDBJ databases">
        <authorList>
            <person name="McCartney M.A."/>
            <person name="Auch B."/>
            <person name="Kono T."/>
            <person name="Mallez S."/>
            <person name="Becker A."/>
            <person name="Gohl D.M."/>
            <person name="Silverstein K.A.T."/>
            <person name="Koren S."/>
            <person name="Bechman K.B."/>
            <person name="Herman A."/>
            <person name="Abrahante J.E."/>
            <person name="Garbe J."/>
        </authorList>
    </citation>
    <scope>NUCLEOTIDE SEQUENCE</scope>
    <source>
        <strain evidence="11">Duluth1</strain>
        <tissue evidence="11">Whole animal</tissue>
    </source>
</reference>
<keyword evidence="7 8" id="KW-0009">Actin-binding</keyword>
<protein>
    <recommendedName>
        <fullName evidence="13">Myosin heavy chain</fullName>
    </recommendedName>
</protein>
<dbReference type="InterPro" id="IPR036961">
    <property type="entry name" value="Kinesin_motor_dom_sf"/>
</dbReference>
<dbReference type="GO" id="GO:0016459">
    <property type="term" value="C:myosin complex"/>
    <property type="evidence" value="ECO:0007669"/>
    <property type="project" value="UniProtKB-KW"/>
</dbReference>
<evidence type="ECO:0000313" key="11">
    <source>
        <dbReference type="EMBL" id="KAH3872936.1"/>
    </source>
</evidence>
<evidence type="ECO:0000256" key="5">
    <source>
        <dbReference type="ARBA" id="ARBA00023123"/>
    </source>
</evidence>
<evidence type="ECO:0000256" key="2">
    <source>
        <dbReference type="ARBA" id="ARBA00022741"/>
    </source>
</evidence>
<dbReference type="GO" id="GO:0051015">
    <property type="term" value="F:actin filament binding"/>
    <property type="evidence" value="ECO:0007669"/>
    <property type="project" value="InterPro"/>
</dbReference>
<dbReference type="PROSITE" id="PS51456">
    <property type="entry name" value="MYOSIN_MOTOR"/>
    <property type="match status" value="1"/>
</dbReference>
<evidence type="ECO:0000256" key="4">
    <source>
        <dbReference type="ARBA" id="ARBA00023054"/>
    </source>
</evidence>
<dbReference type="AlphaFoldDB" id="A0A9D4MD52"/>
<sequence length="539" mass="62112">MSHGTDWAADPDFQYLAVDRKKLMKETQPFDGKKSCWVPDAKEGFVRAEIQSTKGEEVTVKIDVSNDVKTFKKDDVQQVNPPKFEMTDDMANMTYLNEASVLHNLRQRYFSGFIYTYSGLFCVAVNPYRRLPIYLDSIIGKYRGKRKLEMPPHLFSVADNAYQYMLQDRENQSMLITGESGAGKTENTKKVIMYFAKVAAQLQKLTEEEKAQQESHKKQQRGTLEDQIIQANPVLEAYGNAKTTRNNNSSRFGKFIRIHFGPTGKIAGADIEFYLLEKSRVTFQQPAERNYHIFYQLLSPACPKYHELCLVSPDPGLYSFINQGVLTVDGIDDVEEMKITDEAFDILGFTNEEKTSMFKCTAAILHFGEMKFKQRPREEQAEPDGTAEAEKVSFLLGINAGDLIKGLLKPKIKVGNEFVTQGRNKDQVVYSVSALAKSLYNRMFDWLVKRVNKTLDTKAKRNYFIGVLDIAGFEIFDFNSFEQLCINYTNERLQQFFNHHMFILEQEEYKKEGIQWEFIDFGMDLQATIDLIEKCWNRI</sequence>
<dbReference type="PRINTS" id="PR00193">
    <property type="entry name" value="MYOSINHEAVY"/>
</dbReference>
<dbReference type="PANTHER" id="PTHR13140">
    <property type="entry name" value="MYOSIN"/>
    <property type="match status" value="1"/>
</dbReference>
<evidence type="ECO:0000313" key="12">
    <source>
        <dbReference type="Proteomes" id="UP000828390"/>
    </source>
</evidence>
<dbReference type="GO" id="GO:0005524">
    <property type="term" value="F:ATP binding"/>
    <property type="evidence" value="ECO:0007669"/>
    <property type="project" value="UniProtKB-UniRule"/>
</dbReference>
<keyword evidence="2 8" id="KW-0547">Nucleotide-binding</keyword>
<proteinExistence type="inferred from homology"/>
<dbReference type="InterPro" id="IPR027417">
    <property type="entry name" value="P-loop_NTPase"/>
</dbReference>
<dbReference type="SUPFAM" id="SSF52540">
    <property type="entry name" value="P-loop containing nucleoside triphosphate hydrolases"/>
    <property type="match status" value="1"/>
</dbReference>
<dbReference type="CDD" id="cd01377">
    <property type="entry name" value="MYSc_class_II"/>
    <property type="match status" value="1"/>
</dbReference>
<dbReference type="FunFam" id="2.30.30.360:FF:000001">
    <property type="entry name" value="Myosin heavy chain"/>
    <property type="match status" value="1"/>
</dbReference>
<dbReference type="Gene3D" id="1.20.58.530">
    <property type="match status" value="1"/>
</dbReference>
<gene>
    <name evidence="11" type="ORF">DPMN_036159</name>
</gene>
<keyword evidence="6 8" id="KW-0505">Motor protein</keyword>
<keyword evidence="12" id="KW-1185">Reference proteome</keyword>
<dbReference type="GO" id="GO:0005737">
    <property type="term" value="C:cytoplasm"/>
    <property type="evidence" value="ECO:0007669"/>
    <property type="project" value="UniProtKB-ARBA"/>
</dbReference>
<dbReference type="GO" id="GO:0016020">
    <property type="term" value="C:membrane"/>
    <property type="evidence" value="ECO:0007669"/>
    <property type="project" value="TreeGrafter"/>
</dbReference>
<feature type="domain" description="Myosin N-terminal SH3-like" evidence="10">
    <location>
        <begin position="31"/>
        <end position="81"/>
    </location>
</feature>
<dbReference type="FunFam" id="1.20.120.720:FF:000001">
    <property type="entry name" value="Myosin heavy chain, muscle"/>
    <property type="match status" value="1"/>
</dbReference>
<feature type="domain" description="Myosin motor" evidence="9">
    <location>
        <begin position="85"/>
        <end position="539"/>
    </location>
</feature>
<dbReference type="InterPro" id="IPR001609">
    <property type="entry name" value="Myosin_head_motor_dom-like"/>
</dbReference>
<evidence type="ECO:0000256" key="3">
    <source>
        <dbReference type="ARBA" id="ARBA00022840"/>
    </source>
</evidence>
<evidence type="ECO:0008006" key="13">
    <source>
        <dbReference type="Google" id="ProtNLM"/>
    </source>
</evidence>
<dbReference type="PANTHER" id="PTHR13140:SF857">
    <property type="entry name" value="MYOSIN-11"/>
    <property type="match status" value="1"/>
</dbReference>
<dbReference type="Pfam" id="PF00063">
    <property type="entry name" value="Myosin_head"/>
    <property type="match status" value="1"/>
</dbReference>
<accession>A0A9D4MD52</accession>
<evidence type="ECO:0000256" key="6">
    <source>
        <dbReference type="ARBA" id="ARBA00023175"/>
    </source>
</evidence>
<dbReference type="GO" id="GO:0000146">
    <property type="term" value="F:microfilament motor activity"/>
    <property type="evidence" value="ECO:0007669"/>
    <property type="project" value="TreeGrafter"/>
</dbReference>
<comment type="similarity">
    <text evidence="1 8">Belongs to the TRAFAC class myosin-kinesin ATPase superfamily. Myosin family.</text>
</comment>
<dbReference type="InterPro" id="IPR008989">
    <property type="entry name" value="Myosin_S1_N"/>
</dbReference>
<dbReference type="Pfam" id="PF02736">
    <property type="entry name" value="Myosin_N"/>
    <property type="match status" value="1"/>
</dbReference>
<evidence type="ECO:0000259" key="10">
    <source>
        <dbReference type="PROSITE" id="PS51844"/>
    </source>
</evidence>
<dbReference type="GO" id="GO:0007015">
    <property type="term" value="P:actin filament organization"/>
    <property type="evidence" value="ECO:0007669"/>
    <property type="project" value="TreeGrafter"/>
</dbReference>
<organism evidence="11 12">
    <name type="scientific">Dreissena polymorpha</name>
    <name type="common">Zebra mussel</name>
    <name type="synonym">Mytilus polymorpha</name>
    <dbReference type="NCBI Taxonomy" id="45954"/>
    <lineage>
        <taxon>Eukaryota</taxon>
        <taxon>Metazoa</taxon>
        <taxon>Spiralia</taxon>
        <taxon>Lophotrochozoa</taxon>
        <taxon>Mollusca</taxon>
        <taxon>Bivalvia</taxon>
        <taxon>Autobranchia</taxon>
        <taxon>Heteroconchia</taxon>
        <taxon>Euheterodonta</taxon>
        <taxon>Imparidentia</taxon>
        <taxon>Neoheterodontei</taxon>
        <taxon>Myida</taxon>
        <taxon>Dreissenoidea</taxon>
        <taxon>Dreissenidae</taxon>
        <taxon>Dreissena</taxon>
    </lineage>
</organism>
<dbReference type="Gene3D" id="1.10.10.820">
    <property type="match status" value="1"/>
</dbReference>
<dbReference type="FunFam" id="3.40.850.10:FF:000024">
    <property type="entry name" value="Myosin heavy chain, isoform J"/>
    <property type="match status" value="1"/>
</dbReference>
<feature type="binding site" evidence="8">
    <location>
        <begin position="178"/>
        <end position="185"/>
    </location>
    <ligand>
        <name>ATP</name>
        <dbReference type="ChEBI" id="CHEBI:30616"/>
    </ligand>
</feature>
<evidence type="ECO:0000256" key="8">
    <source>
        <dbReference type="PROSITE-ProRule" id="PRU00782"/>
    </source>
</evidence>
<evidence type="ECO:0000256" key="7">
    <source>
        <dbReference type="ARBA" id="ARBA00023203"/>
    </source>
</evidence>
<dbReference type="Gene3D" id="3.40.850.10">
    <property type="entry name" value="Kinesin motor domain"/>
    <property type="match status" value="1"/>
</dbReference>
<evidence type="ECO:0000259" key="9">
    <source>
        <dbReference type="PROSITE" id="PS51456"/>
    </source>
</evidence>
<dbReference type="InterPro" id="IPR004009">
    <property type="entry name" value="SH3_Myosin"/>
</dbReference>
<reference evidence="11" key="1">
    <citation type="journal article" date="2019" name="bioRxiv">
        <title>The Genome of the Zebra Mussel, Dreissena polymorpha: A Resource for Invasive Species Research.</title>
        <authorList>
            <person name="McCartney M.A."/>
            <person name="Auch B."/>
            <person name="Kono T."/>
            <person name="Mallez S."/>
            <person name="Zhang Y."/>
            <person name="Obille A."/>
            <person name="Becker A."/>
            <person name="Abrahante J.E."/>
            <person name="Garbe J."/>
            <person name="Badalamenti J.P."/>
            <person name="Herman A."/>
            <person name="Mangelson H."/>
            <person name="Liachko I."/>
            <person name="Sullivan S."/>
            <person name="Sone E.D."/>
            <person name="Koren S."/>
            <person name="Silverstein K.A.T."/>
            <person name="Beckman K.B."/>
            <person name="Gohl D.M."/>
        </authorList>
    </citation>
    <scope>NUCLEOTIDE SEQUENCE</scope>
    <source>
        <strain evidence="11">Duluth1</strain>
        <tissue evidence="11">Whole animal</tissue>
    </source>
</reference>
<dbReference type="Gene3D" id="2.30.30.360">
    <property type="entry name" value="Myosin S1 fragment, N-terminal"/>
    <property type="match status" value="1"/>
</dbReference>
<comment type="caution">
    <text evidence="8">Lacks conserved residue(s) required for the propagation of feature annotation.</text>
</comment>
<dbReference type="Proteomes" id="UP000828390">
    <property type="component" value="Unassembled WGS sequence"/>
</dbReference>